<organism evidence="1 2">
    <name type="scientific">Flavobacterium sandaracinum</name>
    <dbReference type="NCBI Taxonomy" id="2541733"/>
    <lineage>
        <taxon>Bacteria</taxon>
        <taxon>Pseudomonadati</taxon>
        <taxon>Bacteroidota</taxon>
        <taxon>Flavobacteriia</taxon>
        <taxon>Flavobacteriales</taxon>
        <taxon>Flavobacteriaceae</taxon>
        <taxon>Flavobacterium</taxon>
    </lineage>
</organism>
<evidence type="ECO:0000313" key="1">
    <source>
        <dbReference type="EMBL" id="TDE00834.1"/>
    </source>
</evidence>
<accession>A0A4R5CQX6</accession>
<protein>
    <submittedName>
        <fullName evidence="1">Uncharacterized protein</fullName>
    </submittedName>
</protein>
<sequence length="66" mass="7644">MDGILQLGLKSKSIINEEQRKLELDVVHQKLTIADENGCRDELNKGAYDRWFQVYNIQILNLEAVI</sequence>
<reference evidence="1 2" key="1">
    <citation type="submission" date="2019-03" db="EMBL/GenBank/DDBJ databases">
        <title>Flavobacterium LB-D12 sp. nov., isolated from arctic soil.</title>
        <authorList>
            <person name="Chaudhary D.K."/>
        </authorList>
    </citation>
    <scope>NUCLEOTIDE SEQUENCE [LARGE SCALE GENOMIC DNA]</scope>
    <source>
        <strain evidence="1 2">LB-D12</strain>
    </source>
</reference>
<dbReference type="Proteomes" id="UP000294644">
    <property type="component" value="Unassembled WGS sequence"/>
</dbReference>
<keyword evidence="2" id="KW-1185">Reference proteome</keyword>
<dbReference type="RefSeq" id="WP_132067365.1">
    <property type="nucleotide sequence ID" value="NZ_SMFN01000025.1"/>
</dbReference>
<comment type="caution">
    <text evidence="1">The sequence shown here is derived from an EMBL/GenBank/DDBJ whole genome shotgun (WGS) entry which is preliminary data.</text>
</comment>
<evidence type="ECO:0000313" key="2">
    <source>
        <dbReference type="Proteomes" id="UP000294644"/>
    </source>
</evidence>
<dbReference type="EMBL" id="SMFN01000025">
    <property type="protein sequence ID" value="TDE00834.1"/>
    <property type="molecule type" value="Genomic_DNA"/>
</dbReference>
<name>A0A4R5CQX6_9FLAO</name>
<gene>
    <name evidence="1" type="ORF">E0F91_15595</name>
</gene>
<proteinExistence type="predicted"/>
<dbReference type="AlphaFoldDB" id="A0A4R5CQX6"/>